<evidence type="ECO:0000256" key="1">
    <source>
        <dbReference type="ARBA" id="ARBA00022490"/>
    </source>
</evidence>
<comment type="subunit">
    <text evidence="4">Homodimer; the beta-strands of each monomer intercalate to form a hydrophobic core, while the alpha-helices form wings that extend away from the core.</text>
</comment>
<keyword evidence="1 4" id="KW-0963">Cytoplasm</keyword>
<keyword evidence="3 4" id="KW-0694">RNA-binding</keyword>
<keyword evidence="4" id="KW-0678">Repressor</keyword>
<dbReference type="Pfam" id="PF02599">
    <property type="entry name" value="CsrA"/>
    <property type="match status" value="1"/>
</dbReference>
<organism evidence="5 6">
    <name type="scientific">Paenibacillus alba</name>
    <dbReference type="NCBI Taxonomy" id="1197127"/>
    <lineage>
        <taxon>Bacteria</taxon>
        <taxon>Bacillati</taxon>
        <taxon>Bacillota</taxon>
        <taxon>Bacilli</taxon>
        <taxon>Bacillales</taxon>
        <taxon>Paenibacillaceae</taxon>
        <taxon>Paenibacillus</taxon>
    </lineage>
</organism>
<evidence type="ECO:0000256" key="2">
    <source>
        <dbReference type="ARBA" id="ARBA00022845"/>
    </source>
</evidence>
<dbReference type="RefSeq" id="WP_326072188.1">
    <property type="nucleotide sequence ID" value="NZ_JARLKY010000025.1"/>
</dbReference>
<keyword evidence="2 4" id="KW-0810">Translation regulation</keyword>
<comment type="caution">
    <text evidence="5">The sequence shown here is derived from an EMBL/GenBank/DDBJ whole genome shotgun (WGS) entry which is preliminary data.</text>
</comment>
<protein>
    <recommendedName>
        <fullName evidence="4">Translational regulator CsrA</fullName>
    </recommendedName>
</protein>
<keyword evidence="6" id="KW-1185">Reference proteome</keyword>
<evidence type="ECO:0000313" key="6">
    <source>
        <dbReference type="Proteomes" id="UP001338137"/>
    </source>
</evidence>
<evidence type="ECO:0000256" key="4">
    <source>
        <dbReference type="HAMAP-Rule" id="MF_00167"/>
    </source>
</evidence>
<evidence type="ECO:0000256" key="3">
    <source>
        <dbReference type="ARBA" id="ARBA00022884"/>
    </source>
</evidence>
<dbReference type="NCBIfam" id="NF002469">
    <property type="entry name" value="PRK01712.1"/>
    <property type="match status" value="1"/>
</dbReference>
<reference evidence="5 6" key="1">
    <citation type="submission" date="2023-03" db="EMBL/GenBank/DDBJ databases">
        <title>Bacillus Genome Sequencing.</title>
        <authorList>
            <person name="Dunlap C."/>
        </authorList>
    </citation>
    <scope>NUCLEOTIDE SEQUENCE [LARGE SCALE GENOMIC DNA]</scope>
    <source>
        <strain evidence="5 6">BD-533</strain>
    </source>
</reference>
<dbReference type="EMBL" id="JARLKY010000025">
    <property type="protein sequence ID" value="MEC0227891.1"/>
    <property type="molecule type" value="Genomic_DNA"/>
</dbReference>
<dbReference type="InterPro" id="IPR003751">
    <property type="entry name" value="CsrA"/>
</dbReference>
<dbReference type="NCBIfam" id="TIGR00202">
    <property type="entry name" value="csrA"/>
    <property type="match status" value="1"/>
</dbReference>
<sequence>MLILSRKKGQSILIGNNIEIFISAIDGDQIKIGIQAPKEINVLRKEIYESIQASNIEASKAKVNPALLKKMSNLKKK</sequence>
<dbReference type="PANTHER" id="PTHR34984">
    <property type="entry name" value="CARBON STORAGE REGULATOR"/>
    <property type="match status" value="1"/>
</dbReference>
<accession>A0ABU6G156</accession>
<name>A0ABU6G156_9BACL</name>
<dbReference type="PANTHER" id="PTHR34984:SF1">
    <property type="entry name" value="CARBON STORAGE REGULATOR"/>
    <property type="match status" value="1"/>
</dbReference>
<comment type="function">
    <text evidence="4">A translational regulator that binds mRNA to regulate translation initiation and/or mRNA stability. Usually binds in the 5'-UTR at or near the Shine-Dalgarno sequence preventing ribosome-binding, thus repressing translation. Its main target seems to be the major flagellin gene, while its function is anatagonized by FliW.</text>
</comment>
<dbReference type="InterPro" id="IPR036107">
    <property type="entry name" value="CsrA_sf"/>
</dbReference>
<proteinExistence type="inferred from homology"/>
<comment type="similarity">
    <text evidence="4">Belongs to the CsrA/RsmA family.</text>
</comment>
<dbReference type="Proteomes" id="UP001338137">
    <property type="component" value="Unassembled WGS sequence"/>
</dbReference>
<gene>
    <name evidence="4 5" type="primary">csrA</name>
    <name evidence="5" type="ORF">P4I72_12215</name>
</gene>
<evidence type="ECO:0000313" key="5">
    <source>
        <dbReference type="EMBL" id="MEC0227891.1"/>
    </source>
</evidence>
<comment type="subcellular location">
    <subcellularLocation>
        <location evidence="4">Cytoplasm</location>
    </subcellularLocation>
</comment>
<dbReference type="Gene3D" id="2.60.40.4380">
    <property type="entry name" value="Translational regulator CsrA"/>
    <property type="match status" value="1"/>
</dbReference>
<keyword evidence="4" id="KW-1005">Bacterial flagellum biogenesis</keyword>
<dbReference type="HAMAP" id="MF_00167">
    <property type="entry name" value="CsrA"/>
    <property type="match status" value="1"/>
</dbReference>
<dbReference type="SUPFAM" id="SSF117130">
    <property type="entry name" value="CsrA-like"/>
    <property type="match status" value="1"/>
</dbReference>